<keyword evidence="3" id="KW-1185">Reference proteome</keyword>
<feature type="signal peptide" evidence="1">
    <location>
        <begin position="1"/>
        <end position="25"/>
    </location>
</feature>
<gene>
    <name evidence="2" type="ORF">JAAARDRAFT_297651</name>
</gene>
<keyword evidence="1" id="KW-0732">Signal</keyword>
<evidence type="ECO:0008006" key="4">
    <source>
        <dbReference type="Google" id="ProtNLM"/>
    </source>
</evidence>
<protein>
    <recommendedName>
        <fullName evidence="4">Secreted protein</fullName>
    </recommendedName>
</protein>
<dbReference type="EMBL" id="KL197721">
    <property type="protein sequence ID" value="KDQ56664.1"/>
    <property type="molecule type" value="Genomic_DNA"/>
</dbReference>
<dbReference type="AlphaFoldDB" id="A0A067PPF6"/>
<name>A0A067PPF6_9AGAM</name>
<feature type="chain" id="PRO_5001643310" description="Secreted protein" evidence="1">
    <location>
        <begin position="26"/>
        <end position="136"/>
    </location>
</feature>
<evidence type="ECO:0000256" key="1">
    <source>
        <dbReference type="SAM" id="SignalP"/>
    </source>
</evidence>
<sequence>MNAALLRVVVYSLLTLVTHLQSSHSGTKRCTALAHLSWMEPRSLMRRCICDKILIPFNTRHTGQRQTSNCECERRHKSNPTPRPASWRHHWRIALRTHPKIPQGGCLADLVSSPQWLWVERQRYLPSQRNPPVPNH</sequence>
<accession>A0A067PPF6</accession>
<dbReference type="HOGENOM" id="CLU_1875735_0_0_1"/>
<evidence type="ECO:0000313" key="3">
    <source>
        <dbReference type="Proteomes" id="UP000027265"/>
    </source>
</evidence>
<evidence type="ECO:0000313" key="2">
    <source>
        <dbReference type="EMBL" id="KDQ56664.1"/>
    </source>
</evidence>
<proteinExistence type="predicted"/>
<dbReference type="InParanoid" id="A0A067PPF6"/>
<organism evidence="2 3">
    <name type="scientific">Jaapia argillacea MUCL 33604</name>
    <dbReference type="NCBI Taxonomy" id="933084"/>
    <lineage>
        <taxon>Eukaryota</taxon>
        <taxon>Fungi</taxon>
        <taxon>Dikarya</taxon>
        <taxon>Basidiomycota</taxon>
        <taxon>Agaricomycotina</taxon>
        <taxon>Agaricomycetes</taxon>
        <taxon>Agaricomycetidae</taxon>
        <taxon>Jaapiales</taxon>
        <taxon>Jaapiaceae</taxon>
        <taxon>Jaapia</taxon>
    </lineage>
</organism>
<reference evidence="3" key="1">
    <citation type="journal article" date="2014" name="Proc. Natl. Acad. Sci. U.S.A.">
        <title>Extensive sampling of basidiomycete genomes demonstrates inadequacy of the white-rot/brown-rot paradigm for wood decay fungi.</title>
        <authorList>
            <person name="Riley R."/>
            <person name="Salamov A.A."/>
            <person name="Brown D.W."/>
            <person name="Nagy L.G."/>
            <person name="Floudas D."/>
            <person name="Held B.W."/>
            <person name="Levasseur A."/>
            <person name="Lombard V."/>
            <person name="Morin E."/>
            <person name="Otillar R."/>
            <person name="Lindquist E.A."/>
            <person name="Sun H."/>
            <person name="LaButti K.M."/>
            <person name="Schmutz J."/>
            <person name="Jabbour D."/>
            <person name="Luo H."/>
            <person name="Baker S.E."/>
            <person name="Pisabarro A.G."/>
            <person name="Walton J.D."/>
            <person name="Blanchette R.A."/>
            <person name="Henrissat B."/>
            <person name="Martin F."/>
            <person name="Cullen D."/>
            <person name="Hibbett D.S."/>
            <person name="Grigoriev I.V."/>
        </authorList>
    </citation>
    <scope>NUCLEOTIDE SEQUENCE [LARGE SCALE GENOMIC DNA]</scope>
    <source>
        <strain evidence="3">MUCL 33604</strain>
    </source>
</reference>
<dbReference type="Proteomes" id="UP000027265">
    <property type="component" value="Unassembled WGS sequence"/>
</dbReference>